<feature type="non-terminal residue" evidence="1">
    <location>
        <position position="52"/>
    </location>
</feature>
<dbReference type="Proteomes" id="UP000475037">
    <property type="component" value="Unassembled WGS sequence"/>
</dbReference>
<proteinExistence type="predicted"/>
<evidence type="ECO:0000313" key="1">
    <source>
        <dbReference type="EMBL" id="KAF0873156.1"/>
    </source>
</evidence>
<reference evidence="1 2" key="1">
    <citation type="submission" date="2019-11" db="EMBL/GenBank/DDBJ databases">
        <authorList>
            <person name="Yang C."/>
            <person name="Li F."/>
        </authorList>
    </citation>
    <scope>NUCLEOTIDE SEQUENCE [LARGE SCALE GENOMIC DNA]</scope>
    <source>
        <strain evidence="1">KB4526</strain>
        <tissue evidence="1">Muscle</tissue>
    </source>
</reference>
<name>A0A6G1ABM4_CROCR</name>
<comment type="caution">
    <text evidence="1">The sequence shown here is derived from an EMBL/GenBank/DDBJ whole genome shotgun (WGS) entry which is preliminary data.</text>
</comment>
<protein>
    <submittedName>
        <fullName evidence="1">LORF2 protein</fullName>
    </submittedName>
</protein>
<organism evidence="1 2">
    <name type="scientific">Crocuta crocuta</name>
    <name type="common">Spotted hyena</name>
    <dbReference type="NCBI Taxonomy" id="9678"/>
    <lineage>
        <taxon>Eukaryota</taxon>
        <taxon>Metazoa</taxon>
        <taxon>Chordata</taxon>
        <taxon>Craniata</taxon>
        <taxon>Vertebrata</taxon>
        <taxon>Euteleostomi</taxon>
        <taxon>Mammalia</taxon>
        <taxon>Eutheria</taxon>
        <taxon>Laurasiatheria</taxon>
        <taxon>Carnivora</taxon>
        <taxon>Feliformia</taxon>
        <taxon>Hyaenidae</taxon>
        <taxon>Crocuta</taxon>
    </lineage>
</organism>
<sequence>GCTEKGTIVHHWWGFQLVHPLWKTKTTWRFLKKVKTELPYDPIIPLLDIYPK</sequence>
<keyword evidence="2" id="KW-1185">Reference proteome</keyword>
<gene>
    <name evidence="1" type="ORF">FOF47_R18862</name>
</gene>
<accession>A0A6G1ABM4</accession>
<evidence type="ECO:0000313" key="2">
    <source>
        <dbReference type="Proteomes" id="UP000475037"/>
    </source>
</evidence>
<feature type="non-terminal residue" evidence="1">
    <location>
        <position position="1"/>
    </location>
</feature>
<dbReference type="EMBL" id="VOAJ01005941">
    <property type="protein sequence ID" value="KAF0873156.1"/>
    <property type="molecule type" value="Genomic_DNA"/>
</dbReference>
<dbReference type="AlphaFoldDB" id="A0A6G1ABM4"/>